<proteinExistence type="predicted"/>
<keyword evidence="2" id="KW-1185">Reference proteome</keyword>
<name>A0ABY4ZUW6_9CAUL</name>
<dbReference type="Proteomes" id="UP001057520">
    <property type="component" value="Chromosome"/>
</dbReference>
<gene>
    <name evidence="1" type="ORF">MZV50_02725</name>
</gene>
<organism evidence="1 2">
    <name type="scientific">Caulobacter segnis</name>
    <dbReference type="NCBI Taxonomy" id="88688"/>
    <lineage>
        <taxon>Bacteria</taxon>
        <taxon>Pseudomonadati</taxon>
        <taxon>Pseudomonadota</taxon>
        <taxon>Alphaproteobacteria</taxon>
        <taxon>Caulobacterales</taxon>
        <taxon>Caulobacteraceae</taxon>
        <taxon>Caulobacter</taxon>
    </lineage>
</organism>
<dbReference type="EMBL" id="CP096040">
    <property type="protein sequence ID" value="USQ96526.1"/>
    <property type="molecule type" value="Genomic_DNA"/>
</dbReference>
<protein>
    <submittedName>
        <fullName evidence="1">Uncharacterized protein</fullName>
    </submittedName>
</protein>
<evidence type="ECO:0000313" key="1">
    <source>
        <dbReference type="EMBL" id="USQ96526.1"/>
    </source>
</evidence>
<evidence type="ECO:0000313" key="2">
    <source>
        <dbReference type="Proteomes" id="UP001057520"/>
    </source>
</evidence>
<accession>A0ABY4ZUW6</accession>
<sequence>MSNLEQQIRDGVTRLSTLPDFREDLWLTLYLAGQPEDLAELARQLSADGWINVGGSDSGFIYPKKPARNHGDDIVELTLRTSELCRHHAVELLTIDADTSAEVDRSKFVTLFQA</sequence>
<reference evidence="1 2" key="1">
    <citation type="submission" date="2022-04" db="EMBL/GenBank/DDBJ databases">
        <title>Genome sequence of soybean root-associated Caulobacter segnis RL271.</title>
        <authorList>
            <person name="Longley R."/>
            <person name="Bonito G."/>
            <person name="Trigodet F."/>
            <person name="Crosson S."/>
            <person name="Fiebig A."/>
        </authorList>
    </citation>
    <scope>NUCLEOTIDE SEQUENCE [LARGE SCALE GENOMIC DNA]</scope>
    <source>
        <strain evidence="1 2">RL271</strain>
    </source>
</reference>